<comment type="similarity">
    <text evidence="11 14">Belongs to the SoxA family.</text>
</comment>
<dbReference type="STRING" id="349163.Acry_3046"/>
<comment type="subcellular location">
    <subcellularLocation>
        <location evidence="1 14">Periplasm</location>
    </subcellularLocation>
</comment>
<dbReference type="GO" id="GO:0016669">
    <property type="term" value="F:oxidoreductase activity, acting on a sulfur group of donors, cytochrome as acceptor"/>
    <property type="evidence" value="ECO:0007669"/>
    <property type="project" value="InterPro"/>
</dbReference>
<feature type="binding site" description="axial binding residue" evidence="17">
    <location>
        <position position="146"/>
    </location>
    <ligand>
        <name>heme c</name>
        <dbReference type="ChEBI" id="CHEBI:61717"/>
        <label>1</label>
    </ligand>
    <ligandPart>
        <name>Fe</name>
        <dbReference type="ChEBI" id="CHEBI:18248"/>
    </ligandPart>
</feature>
<comment type="subunit">
    <text evidence="2 14">Heterodimer of SoxA and SoxX.</text>
</comment>
<evidence type="ECO:0000256" key="8">
    <source>
        <dbReference type="ARBA" id="ARBA00022764"/>
    </source>
</evidence>
<evidence type="ECO:0000256" key="12">
    <source>
        <dbReference type="ARBA" id="ARBA00048077"/>
    </source>
</evidence>
<dbReference type="InterPro" id="IPR025710">
    <property type="entry name" value="SoxA"/>
</dbReference>
<dbReference type="NCBIfam" id="TIGR04484">
    <property type="entry name" value="thiosulf_SoxA"/>
    <property type="match status" value="1"/>
</dbReference>
<dbReference type="Proteomes" id="UP000000245">
    <property type="component" value="Chromosome"/>
</dbReference>
<evidence type="ECO:0000256" key="11">
    <source>
        <dbReference type="ARBA" id="ARBA00025746"/>
    </source>
</evidence>
<feature type="binding site" description="covalent" evidence="16">
    <location>
        <position position="210"/>
    </location>
    <ligand>
        <name>heme c</name>
        <dbReference type="ChEBI" id="CHEBI:61717"/>
        <label>2</label>
    </ligand>
</feature>
<keyword evidence="7" id="KW-0732">Signal</keyword>
<dbReference type="HOGENOM" id="CLU_079910_1_0_5"/>
<keyword evidence="6 14" id="KW-0479">Metal-binding</keyword>
<accession>A5G303</accession>
<dbReference type="GO" id="GO:0070069">
    <property type="term" value="C:cytochrome complex"/>
    <property type="evidence" value="ECO:0007669"/>
    <property type="project" value="InterPro"/>
</dbReference>
<evidence type="ECO:0000256" key="3">
    <source>
        <dbReference type="ARBA" id="ARBA00022448"/>
    </source>
</evidence>
<dbReference type="EC" id="2.8.5.2" evidence="14"/>
<reference evidence="19 20" key="1">
    <citation type="submission" date="2007-05" db="EMBL/GenBank/DDBJ databases">
        <title>Complete sequence of chromosome of Acidiphilium cryptum JF-5.</title>
        <authorList>
            <consortium name="US DOE Joint Genome Institute"/>
            <person name="Copeland A."/>
            <person name="Lucas S."/>
            <person name="Lapidus A."/>
            <person name="Barry K."/>
            <person name="Detter J.C."/>
            <person name="Glavina del Rio T."/>
            <person name="Hammon N."/>
            <person name="Israni S."/>
            <person name="Dalin E."/>
            <person name="Tice H."/>
            <person name="Pitluck S."/>
            <person name="Sims D."/>
            <person name="Brettin T."/>
            <person name="Bruce D."/>
            <person name="Han C."/>
            <person name="Schmutz J."/>
            <person name="Larimer F."/>
            <person name="Land M."/>
            <person name="Hauser L."/>
            <person name="Kyrpides N."/>
            <person name="Kim E."/>
            <person name="Magnuson T."/>
            <person name="Richardson P."/>
        </authorList>
    </citation>
    <scope>NUCLEOTIDE SEQUENCE [LARGE SCALE GENOMIC DNA]</scope>
    <source>
        <strain evidence="19 20">JF-5</strain>
    </source>
</reference>
<keyword evidence="10 14" id="KW-0408">Iron</keyword>
<dbReference type="InterPro" id="IPR036909">
    <property type="entry name" value="Cyt_c-like_dom_sf"/>
</dbReference>
<feature type="active site" description="Cysteine persulfide intermediate" evidence="15">
    <location>
        <position position="257"/>
    </location>
</feature>
<comment type="cofactor">
    <cofactor evidence="16">
        <name>heme</name>
        <dbReference type="ChEBI" id="CHEBI:30413"/>
    </cofactor>
    <text evidence="16">Binds 2 heme groups per subunit.</text>
</comment>
<evidence type="ECO:0000256" key="2">
    <source>
        <dbReference type="ARBA" id="ARBA00011530"/>
    </source>
</evidence>
<evidence type="ECO:0000256" key="6">
    <source>
        <dbReference type="ARBA" id="ARBA00022723"/>
    </source>
</evidence>
<dbReference type="GO" id="GO:0016740">
    <property type="term" value="F:transferase activity"/>
    <property type="evidence" value="ECO:0007669"/>
    <property type="project" value="UniProtKB-KW"/>
</dbReference>
<organism evidence="19 20">
    <name type="scientific">Acidiphilium cryptum (strain JF-5)</name>
    <dbReference type="NCBI Taxonomy" id="349163"/>
    <lineage>
        <taxon>Bacteria</taxon>
        <taxon>Pseudomonadati</taxon>
        <taxon>Pseudomonadota</taxon>
        <taxon>Alphaproteobacteria</taxon>
        <taxon>Acetobacterales</taxon>
        <taxon>Acidocellaceae</taxon>
        <taxon>Acidiphilium</taxon>
    </lineage>
</organism>
<dbReference type="GO" id="GO:0042597">
    <property type="term" value="C:periplasmic space"/>
    <property type="evidence" value="ECO:0007669"/>
    <property type="project" value="UniProtKB-SubCell"/>
</dbReference>
<dbReference type="GO" id="GO:0019417">
    <property type="term" value="P:sulfur oxidation"/>
    <property type="evidence" value="ECO:0007669"/>
    <property type="project" value="InterPro"/>
</dbReference>
<evidence type="ECO:0000256" key="15">
    <source>
        <dbReference type="PIRSR" id="PIRSR038455-1"/>
    </source>
</evidence>
<keyword evidence="20" id="KW-1185">Reference proteome</keyword>
<comment type="catalytic activity">
    <reaction evidence="12 14">
        <text>L-cysteinyl-[SoxY protein] + thiosulfate + 2 Fe(III)-[cytochrome c] = S-sulfosulfanyl-L-cysteinyl-[SoxY protein] + 2 Fe(II)-[cytochrome c] + 2 H(+)</text>
        <dbReference type="Rhea" id="RHEA:56720"/>
        <dbReference type="Rhea" id="RHEA-COMP:10350"/>
        <dbReference type="Rhea" id="RHEA-COMP:14328"/>
        <dbReference type="Rhea" id="RHEA-COMP:14399"/>
        <dbReference type="Rhea" id="RHEA-COMP:14691"/>
        <dbReference type="ChEBI" id="CHEBI:15378"/>
        <dbReference type="ChEBI" id="CHEBI:29033"/>
        <dbReference type="ChEBI" id="CHEBI:29034"/>
        <dbReference type="ChEBI" id="CHEBI:29950"/>
        <dbReference type="ChEBI" id="CHEBI:33542"/>
        <dbReference type="ChEBI" id="CHEBI:139321"/>
        <dbReference type="EC" id="2.8.5.2"/>
    </reaction>
</comment>
<evidence type="ECO:0000313" key="20">
    <source>
        <dbReference type="Proteomes" id="UP000000245"/>
    </source>
</evidence>
<sequence length="296" mass="32420">MRAGVNRAGARMAWGEDKTMKRVWLMIAAFAALGLARPAKADPAADLKAFQGYFQTRFPKLELKDYVNGPYNFSANDRAQWKQILEFPPYSFAVDAGKKAFDTKFPDGASYASCFPHGGIGIAQDYPKFDEKTGKVVTIGIAVNECRTRHGLKALSLTKGELADIVAYMTSTSDGKPIHVVIPNDKRALAAYEAGKEYFYSRRGQLNFSCASCHVQAAGKRLRGQYLAPALGITASFPVYRSKWGNVGTLVRRFIGCNKKVRSVPAKPDSSAYRDLAYFLTYMSNGLPIAGPGARS</sequence>
<name>A5G303_ACICJ</name>
<keyword evidence="8 14" id="KW-0574">Periplasm</keyword>
<dbReference type="SUPFAM" id="SSF46626">
    <property type="entry name" value="Cytochrome c"/>
    <property type="match status" value="2"/>
</dbReference>
<evidence type="ECO:0000256" key="4">
    <source>
        <dbReference type="ARBA" id="ARBA00022617"/>
    </source>
</evidence>
<feature type="binding site" description="covalent" evidence="16">
    <location>
        <position position="213"/>
    </location>
    <ligand>
        <name>heme c</name>
        <dbReference type="ChEBI" id="CHEBI:61717"/>
        <label>2</label>
    </ligand>
</feature>
<dbReference type="Gene3D" id="1.10.760.10">
    <property type="entry name" value="Cytochrome c-like domain"/>
    <property type="match status" value="2"/>
</dbReference>
<dbReference type="EMBL" id="CP000697">
    <property type="protein sequence ID" value="ABQ32235.1"/>
    <property type="molecule type" value="Genomic_DNA"/>
</dbReference>
<dbReference type="GO" id="GO:0046872">
    <property type="term" value="F:metal ion binding"/>
    <property type="evidence" value="ECO:0007669"/>
    <property type="project" value="UniProtKB-KW"/>
</dbReference>
<dbReference type="eggNOG" id="COG3258">
    <property type="taxonomic scope" value="Bacteria"/>
</dbReference>
<keyword evidence="5 14" id="KW-0808">Transferase</keyword>
<evidence type="ECO:0000256" key="10">
    <source>
        <dbReference type="ARBA" id="ARBA00023004"/>
    </source>
</evidence>
<keyword evidence="4 14" id="KW-0349">Heme</keyword>
<keyword evidence="3 14" id="KW-0813">Transport</keyword>
<dbReference type="PIRSF" id="PIRSF038455">
    <property type="entry name" value="SoxA"/>
    <property type="match status" value="1"/>
</dbReference>
<dbReference type="GO" id="GO:0020037">
    <property type="term" value="F:heme binding"/>
    <property type="evidence" value="ECO:0007669"/>
    <property type="project" value="InterPro"/>
</dbReference>
<feature type="binding site" description="covalent" evidence="16">
    <location>
        <position position="114"/>
    </location>
    <ligand>
        <name>heme c</name>
        <dbReference type="ChEBI" id="CHEBI:61717"/>
        <label>1</label>
    </ligand>
</feature>
<dbReference type="PROSITE" id="PS51007">
    <property type="entry name" value="CYTC"/>
    <property type="match status" value="1"/>
</dbReference>
<comment type="catalytic activity">
    <reaction evidence="13 14">
        <text>S-sulfanyl-L-cysteinyl-[SoxY protein] + thiosulfate + 2 Fe(III)-[cytochrome c] = S-(2-sulfodisulfanyl)-L-cysteinyl-[SoxY protein] + 2 Fe(II)-[cytochrome c] + 2 H(+)</text>
        <dbReference type="Rhea" id="RHEA:51224"/>
        <dbReference type="Rhea" id="RHEA-COMP:10350"/>
        <dbReference type="Rhea" id="RHEA-COMP:14399"/>
        <dbReference type="Rhea" id="RHEA-COMP:14689"/>
        <dbReference type="Rhea" id="RHEA-COMP:14690"/>
        <dbReference type="ChEBI" id="CHEBI:15378"/>
        <dbReference type="ChEBI" id="CHEBI:29033"/>
        <dbReference type="ChEBI" id="CHEBI:29034"/>
        <dbReference type="ChEBI" id="CHEBI:33542"/>
        <dbReference type="ChEBI" id="CHEBI:61963"/>
        <dbReference type="ChEBI" id="CHEBI:140664"/>
        <dbReference type="EC" id="2.8.5.2"/>
    </reaction>
</comment>
<evidence type="ECO:0000259" key="18">
    <source>
        <dbReference type="PROSITE" id="PS51007"/>
    </source>
</evidence>
<feature type="binding site" description="axial binding residue" evidence="17">
    <location>
        <position position="214"/>
    </location>
    <ligand>
        <name>heme c</name>
        <dbReference type="ChEBI" id="CHEBI:61717"/>
        <label>2</label>
    </ligand>
    <ligandPart>
        <name>Fe</name>
        <dbReference type="ChEBI" id="CHEBI:18248"/>
    </ligandPart>
</feature>
<evidence type="ECO:0000256" key="13">
    <source>
        <dbReference type="ARBA" id="ARBA00048423"/>
    </source>
</evidence>
<protein>
    <recommendedName>
        <fullName evidence="14">SoxAX cytochrome complex subunit A</fullName>
        <ecNumber evidence="14">2.8.5.2</ecNumber>
    </recommendedName>
    <alternativeName>
        <fullName evidence="14">Protein SoxA</fullName>
    </alternativeName>
    <alternativeName>
        <fullName evidence="14">Sulfur oxidizing protein A</fullName>
    </alternativeName>
    <alternativeName>
        <fullName evidence="14">Thiosulfate-oxidizing multienzyme system protein SoxA</fullName>
    </alternativeName>
</protein>
<evidence type="ECO:0000256" key="1">
    <source>
        <dbReference type="ARBA" id="ARBA00004418"/>
    </source>
</evidence>
<dbReference type="GO" id="GO:0009055">
    <property type="term" value="F:electron transfer activity"/>
    <property type="evidence" value="ECO:0007669"/>
    <property type="project" value="InterPro"/>
</dbReference>
<evidence type="ECO:0000256" key="14">
    <source>
        <dbReference type="PIRNR" id="PIRNR038455"/>
    </source>
</evidence>
<feature type="domain" description="Cytochrome c" evidence="18">
    <location>
        <begin position="190"/>
        <end position="296"/>
    </location>
</feature>
<dbReference type="InterPro" id="IPR009056">
    <property type="entry name" value="Cyt_c-like_dom"/>
</dbReference>
<dbReference type="AlphaFoldDB" id="A5G303"/>
<proteinExistence type="inferred from homology"/>
<keyword evidence="9 14" id="KW-0249">Electron transport</keyword>
<feature type="binding site" description="axial binding residue" evidence="17">
    <location>
        <position position="257"/>
    </location>
    <ligand>
        <name>heme c</name>
        <dbReference type="ChEBI" id="CHEBI:61717"/>
        <label>2</label>
    </ligand>
    <ligandPart>
        <name>Fe</name>
        <dbReference type="ChEBI" id="CHEBI:18248"/>
    </ligandPart>
</feature>
<dbReference type="Pfam" id="PF21342">
    <property type="entry name" value="SoxA-TsdA_cyt-c"/>
    <property type="match status" value="2"/>
</dbReference>
<evidence type="ECO:0000256" key="17">
    <source>
        <dbReference type="PIRSR" id="PIRSR038455-3"/>
    </source>
</evidence>
<evidence type="ECO:0000256" key="5">
    <source>
        <dbReference type="ARBA" id="ARBA00022679"/>
    </source>
</evidence>
<evidence type="ECO:0000256" key="9">
    <source>
        <dbReference type="ARBA" id="ARBA00022982"/>
    </source>
</evidence>
<dbReference type="KEGG" id="acr:Acry_3046"/>
<evidence type="ECO:0000256" key="16">
    <source>
        <dbReference type="PIRSR" id="PIRSR038455-2"/>
    </source>
</evidence>
<evidence type="ECO:0000313" key="19">
    <source>
        <dbReference type="EMBL" id="ABQ32235.1"/>
    </source>
</evidence>
<gene>
    <name evidence="19" type="ordered locus">Acry_3046</name>
</gene>
<feature type="binding site" evidence="16">
    <location>
        <position position="253"/>
    </location>
    <ligand>
        <name>substrate</name>
    </ligand>
</feature>
<evidence type="ECO:0000256" key="7">
    <source>
        <dbReference type="ARBA" id="ARBA00022729"/>
    </source>
</evidence>